<evidence type="ECO:0000313" key="2">
    <source>
        <dbReference type="EMBL" id="GAF68105.1"/>
    </source>
</evidence>
<dbReference type="InterPro" id="IPR029069">
    <property type="entry name" value="HotDog_dom_sf"/>
</dbReference>
<proteinExistence type="predicted"/>
<accession>X0SWD0</accession>
<feature type="non-terminal residue" evidence="2">
    <location>
        <position position="116"/>
    </location>
</feature>
<gene>
    <name evidence="2" type="ORF">S01H1_16919</name>
</gene>
<dbReference type="InterPro" id="IPR050965">
    <property type="entry name" value="UPF0336/Enoyl-CoA_hydratase"/>
</dbReference>
<organism evidence="2">
    <name type="scientific">marine sediment metagenome</name>
    <dbReference type="NCBI Taxonomy" id="412755"/>
    <lineage>
        <taxon>unclassified sequences</taxon>
        <taxon>metagenomes</taxon>
        <taxon>ecological metagenomes</taxon>
    </lineage>
</organism>
<dbReference type="PANTHER" id="PTHR43437">
    <property type="entry name" value="HYDROXYACYL-THIOESTER DEHYDRATASE TYPE 2, MITOCHONDRIAL-RELATED"/>
    <property type="match status" value="1"/>
</dbReference>
<dbReference type="EMBL" id="BARS01008934">
    <property type="protein sequence ID" value="GAF68105.1"/>
    <property type="molecule type" value="Genomic_DNA"/>
</dbReference>
<dbReference type="GO" id="GO:0006633">
    <property type="term" value="P:fatty acid biosynthetic process"/>
    <property type="evidence" value="ECO:0007669"/>
    <property type="project" value="TreeGrafter"/>
</dbReference>
<dbReference type="Pfam" id="PF01575">
    <property type="entry name" value="MaoC_dehydratas"/>
    <property type="match status" value="1"/>
</dbReference>
<dbReference type="CDD" id="cd03449">
    <property type="entry name" value="R_hydratase"/>
    <property type="match status" value="1"/>
</dbReference>
<name>X0SWD0_9ZZZZ</name>
<dbReference type="Gene3D" id="3.10.129.10">
    <property type="entry name" value="Hotdog Thioesterase"/>
    <property type="match status" value="1"/>
</dbReference>
<feature type="domain" description="MaoC-like" evidence="1">
    <location>
        <begin position="16"/>
        <end position="110"/>
    </location>
</feature>
<dbReference type="GO" id="GO:0019171">
    <property type="term" value="F:(3R)-hydroxyacyl-[acyl-carrier-protein] dehydratase activity"/>
    <property type="evidence" value="ECO:0007669"/>
    <property type="project" value="TreeGrafter"/>
</dbReference>
<evidence type="ECO:0000259" key="1">
    <source>
        <dbReference type="Pfam" id="PF01575"/>
    </source>
</evidence>
<dbReference type="InterPro" id="IPR002539">
    <property type="entry name" value="MaoC-like_dom"/>
</dbReference>
<dbReference type="AlphaFoldDB" id="X0SWD0"/>
<protein>
    <recommendedName>
        <fullName evidence="1">MaoC-like domain-containing protein</fullName>
    </recommendedName>
</protein>
<reference evidence="2" key="1">
    <citation type="journal article" date="2014" name="Front. Microbiol.">
        <title>High frequency of phylogenetically diverse reductive dehalogenase-homologous genes in deep subseafloor sedimentary metagenomes.</title>
        <authorList>
            <person name="Kawai M."/>
            <person name="Futagami T."/>
            <person name="Toyoda A."/>
            <person name="Takaki Y."/>
            <person name="Nishi S."/>
            <person name="Hori S."/>
            <person name="Arai W."/>
            <person name="Tsubouchi T."/>
            <person name="Morono Y."/>
            <person name="Uchiyama I."/>
            <person name="Ito T."/>
            <person name="Fujiyama A."/>
            <person name="Inagaki F."/>
            <person name="Takami H."/>
        </authorList>
    </citation>
    <scope>NUCLEOTIDE SEQUENCE</scope>
    <source>
        <strain evidence="2">Expedition CK06-06</strain>
    </source>
</reference>
<comment type="caution">
    <text evidence="2">The sequence shown here is derived from an EMBL/GenBank/DDBJ whole genome shotgun (WGS) entry which is preliminary data.</text>
</comment>
<dbReference type="SUPFAM" id="SSF54637">
    <property type="entry name" value="Thioesterase/thiol ester dehydrase-isomerase"/>
    <property type="match status" value="1"/>
</dbReference>
<sequence>MDKFKSIKVGDKAKLKHIITQTDIDQFVELTGDNNKLHVDKEYASKTLFKKPVVHGMLSASFISTIIGTKLPGDGALWYAQNIEFLLPVRVGDEITVKAEVVKKIERTRTIGLSTD</sequence>
<dbReference type="PANTHER" id="PTHR43437:SF3">
    <property type="entry name" value="HYDROXYACYL-THIOESTER DEHYDRATASE TYPE 2, MITOCHONDRIAL"/>
    <property type="match status" value="1"/>
</dbReference>